<dbReference type="KEGG" id="phao:HF685_01860"/>
<dbReference type="AlphaFoldDB" id="A0A6H2DHQ6"/>
<keyword evidence="3" id="KW-1185">Reference proteome</keyword>
<organism evidence="2 3">
    <name type="scientific">Parasphingorhabdus halotolerans</name>
    <dbReference type="NCBI Taxonomy" id="2725558"/>
    <lineage>
        <taxon>Bacteria</taxon>
        <taxon>Pseudomonadati</taxon>
        <taxon>Pseudomonadota</taxon>
        <taxon>Alphaproteobacteria</taxon>
        <taxon>Sphingomonadales</taxon>
        <taxon>Sphingomonadaceae</taxon>
        <taxon>Parasphingorhabdus</taxon>
    </lineage>
</organism>
<name>A0A6H2DHQ6_9SPHN</name>
<evidence type="ECO:0008006" key="4">
    <source>
        <dbReference type="Google" id="ProtNLM"/>
    </source>
</evidence>
<gene>
    <name evidence="2" type="ORF">HF685_01860</name>
</gene>
<evidence type="ECO:0000313" key="3">
    <source>
        <dbReference type="Proteomes" id="UP000501600"/>
    </source>
</evidence>
<dbReference type="EMBL" id="CP051217">
    <property type="protein sequence ID" value="QJB68202.1"/>
    <property type="molecule type" value="Genomic_DNA"/>
</dbReference>
<evidence type="ECO:0000313" key="2">
    <source>
        <dbReference type="EMBL" id="QJB68202.1"/>
    </source>
</evidence>
<reference evidence="2 3" key="1">
    <citation type="submission" date="2020-04" db="EMBL/GenBank/DDBJ databases">
        <title>Genome sequence for Sphingorhabdus sp. strain M1.</title>
        <authorList>
            <person name="Park S.-J."/>
        </authorList>
    </citation>
    <scope>NUCLEOTIDE SEQUENCE [LARGE SCALE GENOMIC DNA]</scope>
    <source>
        <strain evidence="2 3">JK6</strain>
    </source>
</reference>
<dbReference type="InterPro" id="IPR011990">
    <property type="entry name" value="TPR-like_helical_dom_sf"/>
</dbReference>
<accession>A0A6H2DHQ6</accession>
<feature type="signal peptide" evidence="1">
    <location>
        <begin position="1"/>
        <end position="23"/>
    </location>
</feature>
<dbReference type="RefSeq" id="WP_168818046.1">
    <property type="nucleotide sequence ID" value="NZ_CP051217.1"/>
</dbReference>
<sequence>MRFLSHLSLAVALATAGTLAVTAMPQEAQAAKKKKEEKAPKIEISKEIRPQVAAIQTAMAAEDATPAKPLIEALLAQPLTGDDQFIAGQLAIQLGAKLKDTTLQEKGITASLASGKTSAEQAPSFNFFAGNFAYSAGRFAEAQQKFQVAYDLGYRQNNIGALIAEAYFKQNKFQQGLTALSRAIDAEKAGGAKADQDWYRRGAGIAMNSKIPGASAEWTYKLVEAYPTGENWRAALSVFRDSATPKLTDQENLELMRLMRKADAMASERDYFEYADAAGPRRLPGEVVSVLEEGLANGDVPSSSAYVKETLAQARATLSSDRASLGASERDAKSSGNGKIALATGDAFLGYSDFKKAAEMYRLAISKGGIETARAQMGLGLAHVGQSDWSGAKDAFASVTGNRKNIANFWALWIDQQALGGAPAVAEATPTQS</sequence>
<keyword evidence="1" id="KW-0732">Signal</keyword>
<proteinExistence type="predicted"/>
<evidence type="ECO:0000256" key="1">
    <source>
        <dbReference type="SAM" id="SignalP"/>
    </source>
</evidence>
<feature type="chain" id="PRO_5026129594" description="Tetratricopeptide repeat protein" evidence="1">
    <location>
        <begin position="24"/>
        <end position="433"/>
    </location>
</feature>
<dbReference type="SUPFAM" id="SSF81901">
    <property type="entry name" value="HCP-like"/>
    <property type="match status" value="1"/>
</dbReference>
<dbReference type="Gene3D" id="1.25.40.10">
    <property type="entry name" value="Tetratricopeptide repeat domain"/>
    <property type="match status" value="1"/>
</dbReference>
<dbReference type="Proteomes" id="UP000501600">
    <property type="component" value="Chromosome"/>
</dbReference>
<protein>
    <recommendedName>
        <fullName evidence="4">Tetratricopeptide repeat protein</fullName>
    </recommendedName>
</protein>